<evidence type="ECO:0000256" key="4">
    <source>
        <dbReference type="ARBA" id="ARBA00058118"/>
    </source>
</evidence>
<dbReference type="PIRSF" id="PIRSF000193">
    <property type="entry name" value="Pyrrol-5-carb_rd"/>
    <property type="match status" value="1"/>
</dbReference>
<comment type="pathway">
    <text evidence="5">Amino-acid biosynthesis; L-proline biosynthesis; L-proline from L-glutamate 5-semialdehyde: step 1/1.</text>
</comment>
<comment type="catalytic activity">
    <reaction evidence="5">
        <text>L-proline + NADP(+) = (S)-1-pyrroline-5-carboxylate + NADPH + 2 H(+)</text>
        <dbReference type="Rhea" id="RHEA:14109"/>
        <dbReference type="ChEBI" id="CHEBI:15378"/>
        <dbReference type="ChEBI" id="CHEBI:17388"/>
        <dbReference type="ChEBI" id="CHEBI:57783"/>
        <dbReference type="ChEBI" id="CHEBI:58349"/>
        <dbReference type="ChEBI" id="CHEBI:60039"/>
        <dbReference type="EC" id="1.5.1.2"/>
    </reaction>
</comment>
<accession>A0A2T4UBF4</accession>
<dbReference type="FunFam" id="1.10.3730.10:FF:000001">
    <property type="entry name" value="Pyrroline-5-carboxylate reductase"/>
    <property type="match status" value="1"/>
</dbReference>
<dbReference type="EMBL" id="PYYB01000006">
    <property type="protein sequence ID" value="PTL54193.1"/>
    <property type="molecule type" value="Genomic_DNA"/>
</dbReference>
<keyword evidence="2 5" id="KW-0521">NADP</keyword>
<dbReference type="PANTHER" id="PTHR11645">
    <property type="entry name" value="PYRROLINE-5-CARBOXYLATE REDUCTASE"/>
    <property type="match status" value="1"/>
</dbReference>
<proteinExistence type="inferred from homology"/>
<dbReference type="PANTHER" id="PTHR11645:SF0">
    <property type="entry name" value="PYRROLINE-5-CARBOXYLATE REDUCTASE 3"/>
    <property type="match status" value="1"/>
</dbReference>
<feature type="domain" description="Pyrroline-5-carboxylate reductase catalytic N-terminal" evidence="7">
    <location>
        <begin position="2"/>
        <end position="85"/>
    </location>
</feature>
<feature type="domain" description="Pyrroline-5-carboxylate reductase dimerisation" evidence="8">
    <location>
        <begin position="151"/>
        <end position="253"/>
    </location>
</feature>
<name>A0A2T4UBF4_9ACTN</name>
<organism evidence="9 10">
    <name type="scientific">Paraconexibacter algicola</name>
    <dbReference type="NCBI Taxonomy" id="2133960"/>
    <lineage>
        <taxon>Bacteria</taxon>
        <taxon>Bacillati</taxon>
        <taxon>Actinomycetota</taxon>
        <taxon>Thermoleophilia</taxon>
        <taxon>Solirubrobacterales</taxon>
        <taxon>Paraconexibacteraceae</taxon>
        <taxon>Paraconexibacter</taxon>
    </lineage>
</organism>
<feature type="binding site" evidence="6">
    <location>
        <position position="48"/>
    </location>
    <ligand>
        <name>NADPH</name>
        <dbReference type="ChEBI" id="CHEBI:57783"/>
    </ligand>
</feature>
<evidence type="ECO:0000259" key="7">
    <source>
        <dbReference type="Pfam" id="PF03807"/>
    </source>
</evidence>
<evidence type="ECO:0000256" key="5">
    <source>
        <dbReference type="HAMAP-Rule" id="MF_01925"/>
    </source>
</evidence>
<comment type="catalytic activity">
    <reaction evidence="5">
        <text>L-proline + NAD(+) = (S)-1-pyrroline-5-carboxylate + NADH + 2 H(+)</text>
        <dbReference type="Rhea" id="RHEA:14105"/>
        <dbReference type="ChEBI" id="CHEBI:15378"/>
        <dbReference type="ChEBI" id="CHEBI:17388"/>
        <dbReference type="ChEBI" id="CHEBI:57540"/>
        <dbReference type="ChEBI" id="CHEBI:57945"/>
        <dbReference type="ChEBI" id="CHEBI:60039"/>
        <dbReference type="EC" id="1.5.1.2"/>
    </reaction>
</comment>
<comment type="subcellular location">
    <subcellularLocation>
        <location evidence="5">Cytoplasm</location>
    </subcellularLocation>
</comment>
<comment type="function">
    <text evidence="4 5">Catalyzes the reduction of 1-pyrroline-5-carboxylate (PCA) to L-proline.</text>
</comment>
<dbReference type="InterPro" id="IPR029036">
    <property type="entry name" value="P5CR_dimer"/>
</dbReference>
<dbReference type="EC" id="1.5.1.2" evidence="5"/>
<dbReference type="Gene3D" id="1.10.3730.10">
    <property type="entry name" value="ProC C-terminal domain-like"/>
    <property type="match status" value="1"/>
</dbReference>
<dbReference type="InterPro" id="IPR000304">
    <property type="entry name" value="Pyrroline-COOH_reductase"/>
</dbReference>
<gene>
    <name evidence="5" type="primary">proC</name>
    <name evidence="9" type="ORF">C7Y72_22565</name>
</gene>
<comment type="caution">
    <text evidence="9">The sequence shown here is derived from an EMBL/GenBank/DDBJ whole genome shotgun (WGS) entry which is preliminary data.</text>
</comment>
<dbReference type="Gene3D" id="3.40.50.720">
    <property type="entry name" value="NAD(P)-binding Rossmann-like Domain"/>
    <property type="match status" value="1"/>
</dbReference>
<evidence type="ECO:0000313" key="9">
    <source>
        <dbReference type="EMBL" id="PTL54193.1"/>
    </source>
</evidence>
<evidence type="ECO:0000256" key="2">
    <source>
        <dbReference type="ARBA" id="ARBA00022857"/>
    </source>
</evidence>
<dbReference type="SUPFAM" id="SSF48179">
    <property type="entry name" value="6-phosphogluconate dehydrogenase C-terminal domain-like"/>
    <property type="match status" value="1"/>
</dbReference>
<dbReference type="GO" id="GO:0055129">
    <property type="term" value="P:L-proline biosynthetic process"/>
    <property type="evidence" value="ECO:0007669"/>
    <property type="project" value="UniProtKB-UniRule"/>
</dbReference>
<keyword evidence="5" id="KW-0028">Amino-acid biosynthesis</keyword>
<dbReference type="SUPFAM" id="SSF51735">
    <property type="entry name" value="NAD(P)-binding Rossmann-fold domains"/>
    <property type="match status" value="1"/>
</dbReference>
<dbReference type="InterPro" id="IPR028939">
    <property type="entry name" value="P5C_Rdtase_cat_N"/>
</dbReference>
<evidence type="ECO:0000256" key="3">
    <source>
        <dbReference type="ARBA" id="ARBA00023002"/>
    </source>
</evidence>
<keyword evidence="10" id="KW-1185">Reference proteome</keyword>
<dbReference type="Proteomes" id="UP000240739">
    <property type="component" value="Unassembled WGS sequence"/>
</dbReference>
<reference evidence="9 10" key="1">
    <citation type="submission" date="2018-03" db="EMBL/GenBank/DDBJ databases">
        <title>Aquarubrobacter algicola gen. nov., sp. nov., a novel actinobacterium isolated from shallow eutrophic lake during the end of cyanobacterial harmful algal blooms.</title>
        <authorList>
            <person name="Chun S.J."/>
        </authorList>
    </citation>
    <scope>NUCLEOTIDE SEQUENCE [LARGE SCALE GENOMIC DNA]</scope>
    <source>
        <strain evidence="9 10">Seoho-28</strain>
    </source>
</reference>
<dbReference type="GO" id="GO:0004735">
    <property type="term" value="F:pyrroline-5-carboxylate reductase activity"/>
    <property type="evidence" value="ECO:0007669"/>
    <property type="project" value="UniProtKB-UniRule"/>
</dbReference>
<protein>
    <recommendedName>
        <fullName evidence="5">Pyrroline-5-carboxylate reductase</fullName>
        <shortName evidence="5">P5C reductase</shortName>
        <shortName evidence="5">P5CR</shortName>
        <ecNumber evidence="5">1.5.1.2</ecNumber>
    </recommendedName>
    <alternativeName>
        <fullName evidence="5">PCA reductase</fullName>
    </alternativeName>
</protein>
<keyword evidence="3 5" id="KW-0560">Oxidoreductase</keyword>
<evidence type="ECO:0000256" key="6">
    <source>
        <dbReference type="PIRSR" id="PIRSR000193-1"/>
    </source>
</evidence>
<dbReference type="Pfam" id="PF03807">
    <property type="entry name" value="F420_oxidored"/>
    <property type="match status" value="1"/>
</dbReference>
<dbReference type="RefSeq" id="WP_107571468.1">
    <property type="nucleotide sequence ID" value="NZ_PYYB01000006.1"/>
</dbReference>
<feature type="binding site" evidence="6">
    <location>
        <begin position="6"/>
        <end position="11"/>
    </location>
    <ligand>
        <name>NADP(+)</name>
        <dbReference type="ChEBI" id="CHEBI:58349"/>
    </ligand>
</feature>
<dbReference type="OrthoDB" id="9805754at2"/>
<dbReference type="GO" id="GO:0005737">
    <property type="term" value="C:cytoplasm"/>
    <property type="evidence" value="ECO:0007669"/>
    <property type="project" value="UniProtKB-SubCell"/>
</dbReference>
<dbReference type="UniPathway" id="UPA00098">
    <property type="reaction ID" value="UER00361"/>
</dbReference>
<comment type="similarity">
    <text evidence="1 5">Belongs to the pyrroline-5-carboxylate reductase family.</text>
</comment>
<dbReference type="AlphaFoldDB" id="A0A2T4UBF4"/>
<keyword evidence="5" id="KW-0641">Proline biosynthesis</keyword>
<evidence type="ECO:0000256" key="1">
    <source>
        <dbReference type="ARBA" id="ARBA00005525"/>
    </source>
</evidence>
<evidence type="ECO:0000313" key="10">
    <source>
        <dbReference type="Proteomes" id="UP000240739"/>
    </source>
</evidence>
<keyword evidence="5" id="KW-0963">Cytoplasm</keyword>
<evidence type="ECO:0000259" key="8">
    <source>
        <dbReference type="Pfam" id="PF14748"/>
    </source>
</evidence>
<dbReference type="Pfam" id="PF14748">
    <property type="entry name" value="P5CR_dimer"/>
    <property type="match status" value="1"/>
</dbReference>
<dbReference type="HAMAP" id="MF_01925">
    <property type="entry name" value="P5C_reductase"/>
    <property type="match status" value="1"/>
</dbReference>
<dbReference type="InterPro" id="IPR036291">
    <property type="entry name" value="NAD(P)-bd_dom_sf"/>
</dbReference>
<dbReference type="InterPro" id="IPR008927">
    <property type="entry name" value="6-PGluconate_DH-like_C_sf"/>
</dbReference>
<sequence length="254" mass="26406">MQIGLIGSGNMAGAMARGWARPVLCSDALPERARALAAQTGGEAIASNLELARRADVVVLCHKPGQLREVAREIAGEARAIVSILGGVPLADVRDAYPDRPVVRLMPSTPVEVRAGVVLLADDGDGALDDPLGVAVTELVAELGTAVRVPEAQVDVAMGLMANAPAYMALVAEAQIDAGVRAGLAVHVAQELVVQTMAGTAALLRHKDYDTLTVRREVTSPGGSTARGLDALERAGLRTAFSDALDAVLQKERR</sequence>